<evidence type="ECO:0000256" key="1">
    <source>
        <dbReference type="SAM" id="Phobius"/>
    </source>
</evidence>
<evidence type="ECO:0008006" key="4">
    <source>
        <dbReference type="Google" id="ProtNLM"/>
    </source>
</evidence>
<gene>
    <name evidence="2" type="ORF">C2G38_2035650</name>
</gene>
<dbReference type="AlphaFoldDB" id="A0A397VJ77"/>
<reference evidence="2 3" key="1">
    <citation type="submission" date="2018-06" db="EMBL/GenBank/DDBJ databases">
        <title>Comparative genomics reveals the genomic features of Rhizophagus irregularis, R. cerebriforme, R. diaphanum and Gigaspora rosea, and their symbiotic lifestyle signature.</title>
        <authorList>
            <person name="Morin E."/>
            <person name="San Clemente H."/>
            <person name="Chen E.C.H."/>
            <person name="De La Providencia I."/>
            <person name="Hainaut M."/>
            <person name="Kuo A."/>
            <person name="Kohler A."/>
            <person name="Murat C."/>
            <person name="Tang N."/>
            <person name="Roy S."/>
            <person name="Loubradou J."/>
            <person name="Henrissat B."/>
            <person name="Grigoriev I.V."/>
            <person name="Corradi N."/>
            <person name="Roux C."/>
            <person name="Martin F.M."/>
        </authorList>
    </citation>
    <scope>NUCLEOTIDE SEQUENCE [LARGE SCALE GENOMIC DNA]</scope>
    <source>
        <strain evidence="2 3">DAOM 194757</strain>
    </source>
</reference>
<keyword evidence="1" id="KW-1133">Transmembrane helix</keyword>
<keyword evidence="1" id="KW-0472">Membrane</keyword>
<comment type="caution">
    <text evidence="2">The sequence shown here is derived from an EMBL/GenBank/DDBJ whole genome shotgun (WGS) entry which is preliminary data.</text>
</comment>
<evidence type="ECO:0000313" key="2">
    <source>
        <dbReference type="EMBL" id="RIB19953.1"/>
    </source>
</evidence>
<evidence type="ECO:0000313" key="3">
    <source>
        <dbReference type="Proteomes" id="UP000266673"/>
    </source>
</evidence>
<keyword evidence="3" id="KW-1185">Reference proteome</keyword>
<dbReference type="EMBL" id="QKWP01000443">
    <property type="protein sequence ID" value="RIB19953.1"/>
    <property type="molecule type" value="Genomic_DNA"/>
</dbReference>
<dbReference type="Proteomes" id="UP000266673">
    <property type="component" value="Unassembled WGS sequence"/>
</dbReference>
<name>A0A397VJ77_9GLOM</name>
<proteinExistence type="predicted"/>
<keyword evidence="1" id="KW-0812">Transmembrane</keyword>
<sequence length="116" mass="12927">MEITGVSRNGKWMKLTTTKKRSNIDVSVALCHYFGVVVASGVVALVSSLRCHHFGGVVVLFVSSLYLLRVFFASSWALVLCLFRLCGLCLSLRHTTSVDCVTSYMYCGYIYIFPKN</sequence>
<feature type="transmembrane region" description="Helical" evidence="1">
    <location>
        <begin position="24"/>
        <end position="46"/>
    </location>
</feature>
<feature type="transmembrane region" description="Helical" evidence="1">
    <location>
        <begin position="58"/>
        <end position="83"/>
    </location>
</feature>
<organism evidence="2 3">
    <name type="scientific">Gigaspora rosea</name>
    <dbReference type="NCBI Taxonomy" id="44941"/>
    <lineage>
        <taxon>Eukaryota</taxon>
        <taxon>Fungi</taxon>
        <taxon>Fungi incertae sedis</taxon>
        <taxon>Mucoromycota</taxon>
        <taxon>Glomeromycotina</taxon>
        <taxon>Glomeromycetes</taxon>
        <taxon>Diversisporales</taxon>
        <taxon>Gigasporaceae</taxon>
        <taxon>Gigaspora</taxon>
    </lineage>
</organism>
<protein>
    <recommendedName>
        <fullName evidence="4">Transmembrane protein</fullName>
    </recommendedName>
</protein>
<accession>A0A397VJ77</accession>